<dbReference type="GO" id="GO:0000981">
    <property type="term" value="F:DNA-binding transcription factor activity, RNA polymerase II-specific"/>
    <property type="evidence" value="ECO:0007669"/>
    <property type="project" value="TreeGrafter"/>
</dbReference>
<name>A0A8B8QQV9_9MYRT</name>
<dbReference type="GO" id="GO:0090575">
    <property type="term" value="C:RNA polymerase II transcription regulator complex"/>
    <property type="evidence" value="ECO:0007669"/>
    <property type="project" value="TreeGrafter"/>
</dbReference>
<dbReference type="InterPro" id="IPR015660">
    <property type="entry name" value="MASH1/Ascl1a-like"/>
</dbReference>
<dbReference type="RefSeq" id="XP_030549405.1">
    <property type="nucleotide sequence ID" value="XM_030693545.2"/>
</dbReference>
<dbReference type="OrthoDB" id="752507at2759"/>
<organism evidence="7 8">
    <name type="scientific">Rhodamnia argentea</name>
    <dbReference type="NCBI Taxonomy" id="178133"/>
    <lineage>
        <taxon>Eukaryota</taxon>
        <taxon>Viridiplantae</taxon>
        <taxon>Streptophyta</taxon>
        <taxon>Embryophyta</taxon>
        <taxon>Tracheophyta</taxon>
        <taxon>Spermatophyta</taxon>
        <taxon>Magnoliopsida</taxon>
        <taxon>eudicotyledons</taxon>
        <taxon>Gunneridae</taxon>
        <taxon>Pentapetalae</taxon>
        <taxon>rosids</taxon>
        <taxon>malvids</taxon>
        <taxon>Myrtales</taxon>
        <taxon>Myrtaceae</taxon>
        <taxon>Myrtoideae</taxon>
        <taxon>Myrteae</taxon>
        <taxon>Australasian group</taxon>
        <taxon>Rhodamnia</taxon>
    </lineage>
</organism>
<gene>
    <name evidence="8" type="primary">LOC115754512</name>
</gene>
<keyword evidence="3" id="KW-0804">Transcription</keyword>
<evidence type="ECO:0000256" key="2">
    <source>
        <dbReference type="ARBA" id="ARBA00023015"/>
    </source>
</evidence>
<keyword evidence="2" id="KW-0805">Transcription regulation</keyword>
<feature type="domain" description="BHLH" evidence="6">
    <location>
        <begin position="24"/>
        <end position="77"/>
    </location>
</feature>
<dbReference type="Proteomes" id="UP000827889">
    <property type="component" value="Chromosome 7"/>
</dbReference>
<evidence type="ECO:0000259" key="6">
    <source>
        <dbReference type="PROSITE" id="PS50888"/>
    </source>
</evidence>
<dbReference type="Gene3D" id="4.10.280.10">
    <property type="entry name" value="Helix-loop-helix DNA-binding domain"/>
    <property type="match status" value="1"/>
</dbReference>
<accession>A0A8B8QQV9</accession>
<evidence type="ECO:0000256" key="3">
    <source>
        <dbReference type="ARBA" id="ARBA00023163"/>
    </source>
</evidence>
<dbReference type="Pfam" id="PF00010">
    <property type="entry name" value="HLH"/>
    <property type="match status" value="1"/>
</dbReference>
<dbReference type="GO" id="GO:0046983">
    <property type="term" value="F:protein dimerization activity"/>
    <property type="evidence" value="ECO:0007669"/>
    <property type="project" value="InterPro"/>
</dbReference>
<dbReference type="PROSITE" id="PS50888">
    <property type="entry name" value="BHLH"/>
    <property type="match status" value="1"/>
</dbReference>
<keyword evidence="4" id="KW-0539">Nucleus</keyword>
<evidence type="ECO:0000313" key="8">
    <source>
        <dbReference type="RefSeq" id="XP_030549405.1"/>
    </source>
</evidence>
<sequence length="219" mass="24382">MAVSHANVVIGKEMERVHQQPSTTRRTERKITEKNRRNRMKHLYSVLNSLLPTQPSDQEAKSLPDQIDDAIRYIKGLETAAKEAKDKKENLMGKKRPTSSSCTSSSTSAAIKSPQIEIRVRDSSLVVILTSGLHDQFIFSEILRMLHEEKVEVLNANFSVVGNSSYHLVHAKIDESGLGAATISERLTTFVSGSPTDGGHEEFYPKLWDCGLSPNICNF</sequence>
<evidence type="ECO:0000256" key="5">
    <source>
        <dbReference type="SAM" id="MobiDB-lite"/>
    </source>
</evidence>
<dbReference type="AlphaFoldDB" id="A0A8B8QQV9"/>
<protein>
    <submittedName>
        <fullName evidence="8">Transcription factor bHLH162-like</fullName>
    </submittedName>
</protein>
<dbReference type="SUPFAM" id="SSF47459">
    <property type="entry name" value="HLH, helix-loop-helix DNA-binding domain"/>
    <property type="match status" value="1"/>
</dbReference>
<dbReference type="KEGG" id="rarg:115754512"/>
<dbReference type="InterPro" id="IPR011598">
    <property type="entry name" value="bHLH_dom"/>
</dbReference>
<dbReference type="GeneID" id="115754512"/>
<dbReference type="PANTHER" id="PTHR13935:SF63">
    <property type="entry name" value="BHLH DOMAIN-CONTAINING PROTEIN"/>
    <property type="match status" value="1"/>
</dbReference>
<dbReference type="InterPro" id="IPR036638">
    <property type="entry name" value="HLH_DNA-bd_sf"/>
</dbReference>
<dbReference type="SMART" id="SM00353">
    <property type="entry name" value="HLH"/>
    <property type="match status" value="1"/>
</dbReference>
<dbReference type="PANTHER" id="PTHR13935">
    <property type="entry name" value="ACHAETE-SCUTE TRANSCRIPTION FACTOR-RELATED"/>
    <property type="match status" value="1"/>
</dbReference>
<feature type="compositionally biased region" description="Low complexity" evidence="5">
    <location>
        <begin position="98"/>
        <end position="108"/>
    </location>
</feature>
<proteinExistence type="predicted"/>
<evidence type="ECO:0000256" key="4">
    <source>
        <dbReference type="ARBA" id="ARBA00023242"/>
    </source>
</evidence>
<dbReference type="GO" id="GO:0000977">
    <property type="term" value="F:RNA polymerase II transcription regulatory region sequence-specific DNA binding"/>
    <property type="evidence" value="ECO:0007669"/>
    <property type="project" value="TreeGrafter"/>
</dbReference>
<comment type="subcellular location">
    <subcellularLocation>
        <location evidence="1">Nucleus</location>
    </subcellularLocation>
</comment>
<reference evidence="8" key="1">
    <citation type="submission" date="2025-08" db="UniProtKB">
        <authorList>
            <consortium name="RefSeq"/>
        </authorList>
    </citation>
    <scope>IDENTIFICATION</scope>
    <source>
        <tissue evidence="8">Leaf</tissue>
    </source>
</reference>
<evidence type="ECO:0000256" key="1">
    <source>
        <dbReference type="ARBA" id="ARBA00004123"/>
    </source>
</evidence>
<feature type="region of interest" description="Disordered" evidence="5">
    <location>
        <begin position="85"/>
        <end position="108"/>
    </location>
</feature>
<evidence type="ECO:0000313" key="7">
    <source>
        <dbReference type="Proteomes" id="UP000827889"/>
    </source>
</evidence>
<keyword evidence="7" id="KW-1185">Reference proteome</keyword>